<name>A0A1L9MST7_ASPTC</name>
<proteinExistence type="predicted"/>
<evidence type="ECO:0000313" key="2">
    <source>
        <dbReference type="Proteomes" id="UP000184304"/>
    </source>
</evidence>
<gene>
    <name evidence="1" type="ORF">ASPTUDRAFT_839294</name>
</gene>
<dbReference type="EMBL" id="KV878207">
    <property type="protein sequence ID" value="OJI80113.1"/>
    <property type="molecule type" value="Genomic_DNA"/>
</dbReference>
<dbReference type="Proteomes" id="UP000184304">
    <property type="component" value="Unassembled WGS sequence"/>
</dbReference>
<reference evidence="2" key="1">
    <citation type="journal article" date="2017" name="Genome Biol.">
        <title>Comparative genomics reveals high biological diversity and specific adaptations in the industrially and medically important fungal genus Aspergillus.</title>
        <authorList>
            <person name="de Vries R.P."/>
            <person name="Riley R."/>
            <person name="Wiebenga A."/>
            <person name="Aguilar-Osorio G."/>
            <person name="Amillis S."/>
            <person name="Uchima C.A."/>
            <person name="Anderluh G."/>
            <person name="Asadollahi M."/>
            <person name="Askin M."/>
            <person name="Barry K."/>
            <person name="Battaglia E."/>
            <person name="Bayram O."/>
            <person name="Benocci T."/>
            <person name="Braus-Stromeyer S.A."/>
            <person name="Caldana C."/>
            <person name="Canovas D."/>
            <person name="Cerqueira G.C."/>
            <person name="Chen F."/>
            <person name="Chen W."/>
            <person name="Choi C."/>
            <person name="Clum A."/>
            <person name="Dos Santos R.A."/>
            <person name="Damasio A.R."/>
            <person name="Diallinas G."/>
            <person name="Emri T."/>
            <person name="Fekete E."/>
            <person name="Flipphi M."/>
            <person name="Freyberg S."/>
            <person name="Gallo A."/>
            <person name="Gournas C."/>
            <person name="Habgood R."/>
            <person name="Hainaut M."/>
            <person name="Harispe M.L."/>
            <person name="Henrissat B."/>
            <person name="Hilden K.S."/>
            <person name="Hope R."/>
            <person name="Hossain A."/>
            <person name="Karabika E."/>
            <person name="Karaffa L."/>
            <person name="Karanyi Z."/>
            <person name="Krasevec N."/>
            <person name="Kuo A."/>
            <person name="Kusch H."/>
            <person name="LaButti K."/>
            <person name="Lagendijk E.L."/>
            <person name="Lapidus A."/>
            <person name="Levasseur A."/>
            <person name="Lindquist E."/>
            <person name="Lipzen A."/>
            <person name="Logrieco A.F."/>
            <person name="MacCabe A."/>
            <person name="Maekelae M.R."/>
            <person name="Malavazi I."/>
            <person name="Melin P."/>
            <person name="Meyer V."/>
            <person name="Mielnichuk N."/>
            <person name="Miskei M."/>
            <person name="Molnar A.P."/>
            <person name="Mule G."/>
            <person name="Ngan C.Y."/>
            <person name="Orejas M."/>
            <person name="Orosz E."/>
            <person name="Ouedraogo J.P."/>
            <person name="Overkamp K.M."/>
            <person name="Park H.-S."/>
            <person name="Perrone G."/>
            <person name="Piumi F."/>
            <person name="Punt P.J."/>
            <person name="Ram A.F."/>
            <person name="Ramon A."/>
            <person name="Rauscher S."/>
            <person name="Record E."/>
            <person name="Riano-Pachon D.M."/>
            <person name="Robert V."/>
            <person name="Roehrig J."/>
            <person name="Ruller R."/>
            <person name="Salamov A."/>
            <person name="Salih N.S."/>
            <person name="Samson R.A."/>
            <person name="Sandor E."/>
            <person name="Sanguinetti M."/>
            <person name="Schuetze T."/>
            <person name="Sepcic K."/>
            <person name="Shelest E."/>
            <person name="Sherlock G."/>
            <person name="Sophianopoulou V."/>
            <person name="Squina F.M."/>
            <person name="Sun H."/>
            <person name="Susca A."/>
            <person name="Todd R.B."/>
            <person name="Tsang A."/>
            <person name="Unkles S.E."/>
            <person name="van de Wiele N."/>
            <person name="van Rossen-Uffink D."/>
            <person name="Oliveira J.V."/>
            <person name="Vesth T.C."/>
            <person name="Visser J."/>
            <person name="Yu J.-H."/>
            <person name="Zhou M."/>
            <person name="Andersen M.R."/>
            <person name="Archer D.B."/>
            <person name="Baker S.E."/>
            <person name="Benoit I."/>
            <person name="Brakhage A.A."/>
            <person name="Braus G.H."/>
            <person name="Fischer R."/>
            <person name="Frisvad J.C."/>
            <person name="Goldman G.H."/>
            <person name="Houbraken J."/>
            <person name="Oakley B."/>
            <person name="Pocsi I."/>
            <person name="Scazzocchio C."/>
            <person name="Seiboth B."/>
            <person name="vanKuyk P.A."/>
            <person name="Wortman J."/>
            <person name="Dyer P.S."/>
            <person name="Grigoriev I.V."/>
        </authorList>
    </citation>
    <scope>NUCLEOTIDE SEQUENCE [LARGE SCALE GENOMIC DNA]</scope>
    <source>
        <strain evidence="2">CBS 134.48</strain>
    </source>
</reference>
<dbReference type="VEuPathDB" id="FungiDB:ASPTUDRAFT_839294"/>
<accession>A0A1L9MST7</accession>
<sequence length="130" mass="14958">MCNCTIHHHFVLRRSYALLFPSSIRPTLFSLREAAYLSIFLFLTYLVYRPSSGALVIVYIQLMIIRHVVQIGHKRRSGWVLMPLAETNPSRSLATICFLCMKGSLPMAVRGCAGMCDRKETRNSCRYSYY</sequence>
<keyword evidence="2" id="KW-1185">Reference proteome</keyword>
<evidence type="ECO:0000313" key="1">
    <source>
        <dbReference type="EMBL" id="OJI80113.1"/>
    </source>
</evidence>
<dbReference type="AlphaFoldDB" id="A0A1L9MST7"/>
<protein>
    <submittedName>
        <fullName evidence="1">Uncharacterized protein</fullName>
    </submittedName>
</protein>
<organism evidence="1 2">
    <name type="scientific">Aspergillus tubingensis (strain CBS 134.48)</name>
    <dbReference type="NCBI Taxonomy" id="767770"/>
    <lineage>
        <taxon>Eukaryota</taxon>
        <taxon>Fungi</taxon>
        <taxon>Dikarya</taxon>
        <taxon>Ascomycota</taxon>
        <taxon>Pezizomycotina</taxon>
        <taxon>Eurotiomycetes</taxon>
        <taxon>Eurotiomycetidae</taxon>
        <taxon>Eurotiales</taxon>
        <taxon>Aspergillaceae</taxon>
        <taxon>Aspergillus</taxon>
        <taxon>Aspergillus subgen. Circumdati</taxon>
    </lineage>
</organism>